<dbReference type="AlphaFoldDB" id="A0A8J6N1S7"/>
<evidence type="ECO:0000313" key="2">
    <source>
        <dbReference type="Proteomes" id="UP000650524"/>
    </source>
</evidence>
<gene>
    <name evidence="1" type="ORF">H8E19_13855</name>
</gene>
<dbReference type="Gene3D" id="3.50.50.60">
    <property type="entry name" value="FAD/NAD(P)-binding domain"/>
    <property type="match status" value="2"/>
</dbReference>
<dbReference type="Proteomes" id="UP000650524">
    <property type="component" value="Unassembled WGS sequence"/>
</dbReference>
<name>A0A8J6N1S7_9DELT</name>
<sequence length="526" mass="58374">MSDYDAIIIGGGHNGLILGNYLVRAGLKTLILERRSEVGGGLSTEEITIPGFLHNLHSYFHDTINVMPAFIDLDLEKLNARYYQPPVQAGIALADGGAVTIHSSLDKTCESIARLSPHDAKAYRQMNENYRDFMEAVVIPALYSPPQPPTGQLAFLESSPEGLDFLRMGRLSPFDVLDEYFENPHIKALILHQLPIPRGIAHDYHGLGTVIPLVVSQVEHSQICLGGSHVLAHALWRSFYGHGGTALGFREVSKILIDKGEAKGVEVSGGERFKANRLVASAVDLKQTILDLVGKENLEQDFVRKVQNFKLDEFSIFSVHLALKEAPVHTAAEFDPDIDNAFKLNIGLETPLDYHLLWSEIREGKLPQHLGMFCSVPTLFDPGQAPEGRHTALIWQPVPYNLRDGGPERWDHIKDAYMDLCIEKWRSYAPNLTDDKILMKHALSPLDIERKLSNMQGGGVFMGRMILGQTEYFRPLPELAEFRTPIKNLYLSGACCHPGGGIIGAAGLIAAEIIAEDHGLDKWWEL</sequence>
<dbReference type="Pfam" id="PF13450">
    <property type="entry name" value="NAD_binding_8"/>
    <property type="match status" value="1"/>
</dbReference>
<dbReference type="InterPro" id="IPR036188">
    <property type="entry name" value="FAD/NAD-bd_sf"/>
</dbReference>
<protein>
    <submittedName>
        <fullName evidence="1">NAD(P)/FAD-dependent oxidoreductase</fullName>
    </submittedName>
</protein>
<accession>A0A8J6N1S7</accession>
<proteinExistence type="predicted"/>
<reference evidence="1 2" key="1">
    <citation type="submission" date="2020-08" db="EMBL/GenBank/DDBJ databases">
        <title>Bridging the membrane lipid divide: bacteria of the FCB group superphylum have the potential to synthesize archaeal ether lipids.</title>
        <authorList>
            <person name="Villanueva L."/>
            <person name="Von Meijenfeldt F.A.B."/>
            <person name="Westbye A.B."/>
            <person name="Yadav S."/>
            <person name="Hopmans E.C."/>
            <person name="Dutilh B.E."/>
            <person name="Sinninghe Damste J.S."/>
        </authorList>
    </citation>
    <scope>NUCLEOTIDE SEQUENCE [LARGE SCALE GENOMIC DNA]</scope>
    <source>
        <strain evidence="1">NIOZ-UU27</strain>
    </source>
</reference>
<dbReference type="PANTHER" id="PTHR10668">
    <property type="entry name" value="PHYTOENE DEHYDROGENASE"/>
    <property type="match status" value="1"/>
</dbReference>
<dbReference type="PANTHER" id="PTHR10668:SF103">
    <property type="entry name" value="PYRIDINE NUCLEOTIDE-DISULFIDE OXIDOREDUCTASE DOMAIN-CONTAINING PROTEIN 2"/>
    <property type="match status" value="1"/>
</dbReference>
<organism evidence="1 2">
    <name type="scientific">Candidatus Desulfacyla euxinica</name>
    <dbReference type="NCBI Taxonomy" id="2841693"/>
    <lineage>
        <taxon>Bacteria</taxon>
        <taxon>Deltaproteobacteria</taxon>
        <taxon>Candidatus Desulfacyla</taxon>
    </lineage>
</organism>
<dbReference type="SUPFAM" id="SSF51905">
    <property type="entry name" value="FAD/NAD(P)-binding domain"/>
    <property type="match status" value="1"/>
</dbReference>
<evidence type="ECO:0000313" key="1">
    <source>
        <dbReference type="EMBL" id="MBC8178485.1"/>
    </source>
</evidence>
<dbReference type="EMBL" id="JACNJD010000283">
    <property type="protein sequence ID" value="MBC8178485.1"/>
    <property type="molecule type" value="Genomic_DNA"/>
</dbReference>
<comment type="caution">
    <text evidence="1">The sequence shown here is derived from an EMBL/GenBank/DDBJ whole genome shotgun (WGS) entry which is preliminary data.</text>
</comment>